<evidence type="ECO:0000313" key="3">
    <source>
        <dbReference type="EMBL" id="SMC17565.1"/>
    </source>
</evidence>
<dbReference type="Proteomes" id="UP000192468">
    <property type="component" value="Unassembled WGS sequence"/>
</dbReference>
<feature type="compositionally biased region" description="Low complexity" evidence="1">
    <location>
        <begin position="54"/>
        <end position="77"/>
    </location>
</feature>
<dbReference type="EMBL" id="FWXH01000002">
    <property type="protein sequence ID" value="SMC17565.1"/>
    <property type="molecule type" value="Genomic_DNA"/>
</dbReference>
<dbReference type="OrthoDB" id="1634070at2"/>
<keyword evidence="2" id="KW-0812">Transmembrane</keyword>
<dbReference type="AlphaFoldDB" id="A0A1W1X0Y4"/>
<dbReference type="STRING" id="1121291.SAMN02745134_00374"/>
<dbReference type="NCBIfam" id="TIGR02830">
    <property type="entry name" value="spore_III_AG"/>
    <property type="match status" value="1"/>
</dbReference>
<keyword evidence="2" id="KW-1133">Transmembrane helix</keyword>
<evidence type="ECO:0000313" key="4">
    <source>
        <dbReference type="Proteomes" id="UP000192468"/>
    </source>
</evidence>
<feature type="region of interest" description="Disordered" evidence="1">
    <location>
        <begin position="44"/>
        <end position="83"/>
    </location>
</feature>
<feature type="compositionally biased region" description="Polar residues" evidence="1">
    <location>
        <begin position="116"/>
        <end position="126"/>
    </location>
</feature>
<feature type="region of interest" description="Disordered" evidence="1">
    <location>
        <begin position="115"/>
        <end position="140"/>
    </location>
</feature>
<name>A0A1W1X0Y4_9CLOT</name>
<gene>
    <name evidence="3" type="ORF">SAMN02745134_00374</name>
</gene>
<evidence type="ECO:0000256" key="2">
    <source>
        <dbReference type="SAM" id="Phobius"/>
    </source>
</evidence>
<dbReference type="RefSeq" id="WP_084113563.1">
    <property type="nucleotide sequence ID" value="NZ_FWXH01000002.1"/>
</dbReference>
<keyword evidence="4" id="KW-1185">Reference proteome</keyword>
<dbReference type="InterPro" id="IPR014195">
    <property type="entry name" value="Spore_III_AG"/>
</dbReference>
<feature type="transmembrane region" description="Helical" evidence="2">
    <location>
        <begin position="21"/>
        <end position="39"/>
    </location>
</feature>
<protein>
    <submittedName>
        <fullName evidence="3">Stage III sporulation protein AG</fullName>
    </submittedName>
</protein>
<proteinExistence type="predicted"/>
<reference evidence="3 4" key="1">
    <citation type="submission" date="2017-04" db="EMBL/GenBank/DDBJ databases">
        <authorList>
            <person name="Afonso C.L."/>
            <person name="Miller P.J."/>
            <person name="Scott M.A."/>
            <person name="Spackman E."/>
            <person name="Goraichik I."/>
            <person name="Dimitrov K.M."/>
            <person name="Suarez D.L."/>
            <person name="Swayne D.E."/>
        </authorList>
    </citation>
    <scope>NUCLEOTIDE SEQUENCE [LARGE SCALE GENOMIC DNA]</scope>
    <source>
        <strain evidence="3 4">DSM 12555</strain>
    </source>
</reference>
<accession>A0A1W1X0Y4</accession>
<organism evidence="3 4">
    <name type="scientific">Clostridium acidisoli DSM 12555</name>
    <dbReference type="NCBI Taxonomy" id="1121291"/>
    <lineage>
        <taxon>Bacteria</taxon>
        <taxon>Bacillati</taxon>
        <taxon>Bacillota</taxon>
        <taxon>Clostridia</taxon>
        <taxon>Eubacteriales</taxon>
        <taxon>Clostridiaceae</taxon>
        <taxon>Clostridium</taxon>
    </lineage>
</organism>
<keyword evidence="2" id="KW-0472">Membrane</keyword>
<sequence>MDFKKLIEKFKKLSLNKQLTNIVIVILVGILIIIAASAFKDSTGINTSKNQKENTVSSDSTNNGDNSTDGSNSSTTDDSYENDQETKLKNILENIDGVGAVQVMIYYDRGEEQVPAYNQNNSSSVTSEDDNSGGKRTTTQNSIGTNVVVTTNGDKTEPLIINKYKPKVTGIFITAEGADNSDIKLDITNSVAEFFNIPVDKVNVYPMKK</sequence>
<evidence type="ECO:0000256" key="1">
    <source>
        <dbReference type="SAM" id="MobiDB-lite"/>
    </source>
</evidence>